<comment type="caution">
    <text evidence="1">The sequence shown here is derived from an EMBL/GenBank/DDBJ whole genome shotgun (WGS) entry which is preliminary data.</text>
</comment>
<name>X1V329_9ZZZZ</name>
<dbReference type="EMBL" id="BARW01029171">
    <property type="protein sequence ID" value="GAJ06571.1"/>
    <property type="molecule type" value="Genomic_DNA"/>
</dbReference>
<organism evidence="1">
    <name type="scientific">marine sediment metagenome</name>
    <dbReference type="NCBI Taxonomy" id="412755"/>
    <lineage>
        <taxon>unclassified sequences</taxon>
        <taxon>metagenomes</taxon>
        <taxon>ecological metagenomes</taxon>
    </lineage>
</organism>
<feature type="non-terminal residue" evidence="1">
    <location>
        <position position="32"/>
    </location>
</feature>
<dbReference type="AlphaFoldDB" id="X1V329"/>
<gene>
    <name evidence="1" type="ORF">S12H4_46944</name>
</gene>
<accession>X1V329</accession>
<reference evidence="1" key="1">
    <citation type="journal article" date="2014" name="Front. Microbiol.">
        <title>High frequency of phylogenetically diverse reductive dehalogenase-homologous genes in deep subseafloor sedimentary metagenomes.</title>
        <authorList>
            <person name="Kawai M."/>
            <person name="Futagami T."/>
            <person name="Toyoda A."/>
            <person name="Takaki Y."/>
            <person name="Nishi S."/>
            <person name="Hori S."/>
            <person name="Arai W."/>
            <person name="Tsubouchi T."/>
            <person name="Morono Y."/>
            <person name="Uchiyama I."/>
            <person name="Ito T."/>
            <person name="Fujiyama A."/>
            <person name="Inagaki F."/>
            <person name="Takami H."/>
        </authorList>
    </citation>
    <scope>NUCLEOTIDE SEQUENCE</scope>
    <source>
        <strain evidence="1">Expedition CK06-06</strain>
    </source>
</reference>
<evidence type="ECO:0000313" key="1">
    <source>
        <dbReference type="EMBL" id="GAJ06571.1"/>
    </source>
</evidence>
<protein>
    <submittedName>
        <fullName evidence="1">Uncharacterized protein</fullName>
    </submittedName>
</protein>
<sequence length="32" mass="3455">MPIECVGGIQWGRWLIVAVGEREKLTAGQVGT</sequence>
<proteinExistence type="predicted"/>